<sequence length="117" mass="12659">MALSASTPTKPLAREKLSAPANLLAPRKLSMPLGGHSADYTLTVTLSLPTSSAPMPRPPKSQHVVPMMLMPVPQKFRFPRDLVVSETPESPLLHTELPPIYVSPLEMHVLAHSPSPP</sequence>
<accession>A0A9D3XW86</accession>
<reference evidence="1" key="1">
    <citation type="submission" date="2021-09" db="EMBL/GenBank/DDBJ databases">
        <title>The genome of Mauremys mutica provides insights into the evolution of semi-aquatic lifestyle.</title>
        <authorList>
            <person name="Gong S."/>
            <person name="Gao Y."/>
        </authorList>
    </citation>
    <scope>NUCLEOTIDE SEQUENCE</scope>
    <source>
        <strain evidence="1">MM-2020</strain>
        <tissue evidence="1">Muscle</tissue>
    </source>
</reference>
<dbReference type="Proteomes" id="UP000827986">
    <property type="component" value="Unassembled WGS sequence"/>
</dbReference>
<dbReference type="AlphaFoldDB" id="A0A9D3XW86"/>
<comment type="caution">
    <text evidence="1">The sequence shown here is derived from an EMBL/GenBank/DDBJ whole genome shotgun (WGS) entry which is preliminary data.</text>
</comment>
<name>A0A9D3XW86_9SAUR</name>
<evidence type="ECO:0000313" key="1">
    <source>
        <dbReference type="EMBL" id="KAH1187383.1"/>
    </source>
</evidence>
<protein>
    <submittedName>
        <fullName evidence="1">Uncharacterized protein</fullName>
    </submittedName>
</protein>
<gene>
    <name evidence="1" type="ORF">KIL84_020132</name>
</gene>
<organism evidence="1 2">
    <name type="scientific">Mauremys mutica</name>
    <name type="common">yellowpond turtle</name>
    <dbReference type="NCBI Taxonomy" id="74926"/>
    <lineage>
        <taxon>Eukaryota</taxon>
        <taxon>Metazoa</taxon>
        <taxon>Chordata</taxon>
        <taxon>Craniata</taxon>
        <taxon>Vertebrata</taxon>
        <taxon>Euteleostomi</taxon>
        <taxon>Archelosauria</taxon>
        <taxon>Testudinata</taxon>
        <taxon>Testudines</taxon>
        <taxon>Cryptodira</taxon>
        <taxon>Durocryptodira</taxon>
        <taxon>Testudinoidea</taxon>
        <taxon>Geoemydidae</taxon>
        <taxon>Geoemydinae</taxon>
        <taxon>Mauremys</taxon>
    </lineage>
</organism>
<evidence type="ECO:0000313" key="2">
    <source>
        <dbReference type="Proteomes" id="UP000827986"/>
    </source>
</evidence>
<keyword evidence="2" id="KW-1185">Reference proteome</keyword>
<proteinExistence type="predicted"/>
<dbReference type="EMBL" id="JAHDVG010000463">
    <property type="protein sequence ID" value="KAH1187383.1"/>
    <property type="molecule type" value="Genomic_DNA"/>
</dbReference>